<dbReference type="SUPFAM" id="SSF55021">
    <property type="entry name" value="ACT-like"/>
    <property type="match status" value="2"/>
</dbReference>
<name>A0A1B9F3P3_9BACT</name>
<dbReference type="CDD" id="cd04908">
    <property type="entry name" value="ACT_Bt0572_1"/>
    <property type="match status" value="1"/>
</dbReference>
<dbReference type="EMBL" id="MAGO01000011">
    <property type="protein sequence ID" value="OCC14542.1"/>
    <property type="molecule type" value="Genomic_DNA"/>
</dbReference>
<gene>
    <name evidence="2" type="ORF">DBT_2084</name>
</gene>
<organism evidence="2 3">
    <name type="scientific">Dissulfuribacter thermophilus</name>
    <dbReference type="NCBI Taxonomy" id="1156395"/>
    <lineage>
        <taxon>Bacteria</taxon>
        <taxon>Pseudomonadati</taxon>
        <taxon>Thermodesulfobacteriota</taxon>
        <taxon>Dissulfuribacteria</taxon>
        <taxon>Dissulfuribacterales</taxon>
        <taxon>Dissulfuribacteraceae</taxon>
        <taxon>Dissulfuribacter</taxon>
    </lineage>
</organism>
<proteinExistence type="predicted"/>
<dbReference type="RefSeq" id="WP_067619909.1">
    <property type="nucleotide sequence ID" value="NZ_MAGO01000011.1"/>
</dbReference>
<dbReference type="STRING" id="1156395.DBT_2084"/>
<dbReference type="PANTHER" id="PTHR40099:SF1">
    <property type="entry name" value="ACETOLACTATE SYNTHASE, SMALL SUBUNIT"/>
    <property type="match status" value="1"/>
</dbReference>
<dbReference type="PROSITE" id="PS51671">
    <property type="entry name" value="ACT"/>
    <property type="match status" value="1"/>
</dbReference>
<dbReference type="Gene3D" id="3.30.2130.10">
    <property type="entry name" value="VC0802-like"/>
    <property type="match status" value="1"/>
</dbReference>
<keyword evidence="3" id="KW-1185">Reference proteome</keyword>
<dbReference type="PATRIC" id="fig|1156395.6.peg.2109"/>
<evidence type="ECO:0000313" key="2">
    <source>
        <dbReference type="EMBL" id="OCC14542.1"/>
    </source>
</evidence>
<dbReference type="Proteomes" id="UP000093080">
    <property type="component" value="Unassembled WGS sequence"/>
</dbReference>
<evidence type="ECO:0000259" key="1">
    <source>
        <dbReference type="PROSITE" id="PS51671"/>
    </source>
</evidence>
<dbReference type="AlphaFoldDB" id="A0A1B9F3P3"/>
<dbReference type="PANTHER" id="PTHR40099">
    <property type="entry name" value="ACETOLACTATE SYNTHASE, SMALL SUBUNIT"/>
    <property type="match status" value="1"/>
</dbReference>
<accession>A0A1B9F3P3</accession>
<dbReference type="Pfam" id="PF19571">
    <property type="entry name" value="ACT_8"/>
    <property type="match status" value="1"/>
</dbReference>
<dbReference type="OrthoDB" id="9790662at2"/>
<dbReference type="InterPro" id="IPR045865">
    <property type="entry name" value="ACT-like_dom_sf"/>
</dbReference>
<feature type="domain" description="ACT" evidence="1">
    <location>
        <begin position="9"/>
        <end position="85"/>
    </location>
</feature>
<sequence>MRAKYAVKQISVFLENRKGRLLEVTEALKEANINIRALAMAESAEFGILRLVVDNPEKAKTALSKCGFTINEQDVFAVEVDDEPGSFHKVVRVLAEDDINIDYTYAFVGDSHKAVLIFRVQDESIEKALEALSQNGVQLVEPIFFYS</sequence>
<reference evidence="2 3" key="1">
    <citation type="submission" date="2016-06" db="EMBL/GenBank/DDBJ databases">
        <title>Respiratory ammonification of nitrate coupled to the oxidation of elemental sulfur in deep-sea autotrophic thermophilic bacteria.</title>
        <authorList>
            <person name="Slobodkina G.B."/>
            <person name="Mardanov A.V."/>
            <person name="Ravin N.V."/>
            <person name="Frolova A.A."/>
            <person name="Viryasiv M.B."/>
            <person name="Chernyh N.A."/>
            <person name="Bonch-Osmolovskaya E.A."/>
            <person name="Slobodkin A.I."/>
        </authorList>
    </citation>
    <scope>NUCLEOTIDE SEQUENCE [LARGE SCALE GENOMIC DNA]</scope>
    <source>
        <strain evidence="2 3">S69</strain>
    </source>
</reference>
<comment type="caution">
    <text evidence="2">The sequence shown here is derived from an EMBL/GenBank/DDBJ whole genome shotgun (WGS) entry which is preliminary data.</text>
</comment>
<evidence type="ECO:0000313" key="3">
    <source>
        <dbReference type="Proteomes" id="UP000093080"/>
    </source>
</evidence>
<dbReference type="InterPro" id="IPR002912">
    <property type="entry name" value="ACT_dom"/>
</dbReference>
<dbReference type="InterPro" id="IPR045739">
    <property type="entry name" value="ACT_dom_pair"/>
</dbReference>
<protein>
    <submittedName>
        <fullName evidence="2">Amino acid-binding ACT</fullName>
    </submittedName>
</protein>
<dbReference type="CDD" id="cd04882">
    <property type="entry name" value="ACT_Bt0572_2"/>
    <property type="match status" value="1"/>
</dbReference>